<evidence type="ECO:0000256" key="12">
    <source>
        <dbReference type="ARBA" id="ARBA00031636"/>
    </source>
</evidence>
<dbReference type="CDD" id="cd13138">
    <property type="entry name" value="MATE_yoeA_like"/>
    <property type="match status" value="1"/>
</dbReference>
<keyword evidence="7" id="KW-1003">Cell membrane</keyword>
<keyword evidence="6" id="KW-0050">Antiport</keyword>
<keyword evidence="11 13" id="KW-0472">Membrane</keyword>
<evidence type="ECO:0000256" key="4">
    <source>
        <dbReference type="ARBA" id="ARBA00020268"/>
    </source>
</evidence>
<sequence>MARTTDLTTGTIWKRLLFFAIPLLLSSLVQQLYNTVDLIFVGNMINKSASAAIGASSLLITCLVGFFGGMSVGSGVVISHIFGAKEKEKLSRAVHNTAALSIAGGILLLVIGYFFAPVYLRLVNTPAELKVSAVSYLRIYFLSLISMFLYNLGSGVLRALGDSRSPLYAQAAGGLANVIMDYLFIRLFENGVDGVAWATVVSQTVAAGFTLYHLMRLDPAYSLKLRKVAFDRPVLKEVIRIGIPAGTQSLVITLSNVMAQYHINSFGEDAIAAFTAYFKVELIIYLPIVAFGQAIMAFSGQNMGAKNYRRMREGTWICLAMSMALAAVTSVLALLFGPQLFRIFNKEASVIETGCRIIGITFPFYFIYSILQILGDSLRGAGKVKQPMYIIMVNICMIRTCLLFLIAPRVRNVRGVAVTYPITWALTAVCMTVYYMKFHRKLRKEEKQER</sequence>
<proteinExistence type="inferred from homology"/>
<keyword evidence="8 13" id="KW-0812">Transmembrane</keyword>
<feature type="transmembrane region" description="Helical" evidence="13">
    <location>
        <begin position="98"/>
        <end position="119"/>
    </location>
</feature>
<feature type="transmembrane region" description="Helical" evidence="13">
    <location>
        <begin position="316"/>
        <end position="337"/>
    </location>
</feature>
<dbReference type="PANTHER" id="PTHR43298">
    <property type="entry name" value="MULTIDRUG RESISTANCE PROTEIN NORM-RELATED"/>
    <property type="match status" value="1"/>
</dbReference>
<comment type="similarity">
    <text evidence="3">Belongs to the multi antimicrobial extrusion (MATE) (TC 2.A.66.1) family.</text>
</comment>
<evidence type="ECO:0000256" key="13">
    <source>
        <dbReference type="SAM" id="Phobius"/>
    </source>
</evidence>
<keyword evidence="5" id="KW-0813">Transport</keyword>
<dbReference type="InterPro" id="IPR050222">
    <property type="entry name" value="MATE_MdtK"/>
</dbReference>
<evidence type="ECO:0000313" key="15">
    <source>
        <dbReference type="Proteomes" id="UP001300383"/>
    </source>
</evidence>
<name>A0AAP4B9E3_9FIRM</name>
<dbReference type="InterPro" id="IPR002528">
    <property type="entry name" value="MATE_fam"/>
</dbReference>
<dbReference type="Pfam" id="PF01554">
    <property type="entry name" value="MatE"/>
    <property type="match status" value="2"/>
</dbReference>
<dbReference type="PIRSF" id="PIRSF006603">
    <property type="entry name" value="DinF"/>
    <property type="match status" value="1"/>
</dbReference>
<evidence type="ECO:0000256" key="3">
    <source>
        <dbReference type="ARBA" id="ARBA00010199"/>
    </source>
</evidence>
<feature type="transmembrane region" description="Helical" evidence="13">
    <location>
        <begin position="53"/>
        <end position="78"/>
    </location>
</feature>
<feature type="transmembrane region" description="Helical" evidence="13">
    <location>
        <begin position="194"/>
        <end position="217"/>
    </location>
</feature>
<dbReference type="GO" id="GO:0006811">
    <property type="term" value="P:monoatomic ion transport"/>
    <property type="evidence" value="ECO:0007669"/>
    <property type="project" value="UniProtKB-KW"/>
</dbReference>
<keyword evidence="15" id="KW-1185">Reference proteome</keyword>
<dbReference type="GO" id="GO:0015297">
    <property type="term" value="F:antiporter activity"/>
    <property type="evidence" value="ECO:0007669"/>
    <property type="project" value="UniProtKB-KW"/>
</dbReference>
<dbReference type="RefSeq" id="WP_283230163.1">
    <property type="nucleotide sequence ID" value="NZ_JASGBQ010000004.1"/>
</dbReference>
<feature type="transmembrane region" description="Helical" evidence="13">
    <location>
        <begin position="418"/>
        <end position="436"/>
    </location>
</feature>
<dbReference type="InterPro" id="IPR048279">
    <property type="entry name" value="MdtK-like"/>
</dbReference>
<dbReference type="PANTHER" id="PTHR43298:SF2">
    <property type="entry name" value="FMN_FAD EXPORTER YEEO-RELATED"/>
    <property type="match status" value="1"/>
</dbReference>
<feature type="transmembrane region" description="Helical" evidence="13">
    <location>
        <begin position="238"/>
        <end position="259"/>
    </location>
</feature>
<evidence type="ECO:0000256" key="8">
    <source>
        <dbReference type="ARBA" id="ARBA00022692"/>
    </source>
</evidence>
<comment type="subcellular location">
    <subcellularLocation>
        <location evidence="2">Cell membrane</location>
        <topology evidence="2">Multi-pass membrane protein</topology>
    </subcellularLocation>
</comment>
<evidence type="ECO:0000256" key="9">
    <source>
        <dbReference type="ARBA" id="ARBA00022989"/>
    </source>
</evidence>
<keyword evidence="10" id="KW-0406">Ion transport</keyword>
<dbReference type="GO" id="GO:0042910">
    <property type="term" value="F:xenobiotic transmembrane transporter activity"/>
    <property type="evidence" value="ECO:0007669"/>
    <property type="project" value="InterPro"/>
</dbReference>
<organism evidence="14 15">
    <name type="scientific">Fusibacillus kribbianus</name>
    <dbReference type="NCBI Taxonomy" id="3044208"/>
    <lineage>
        <taxon>Bacteria</taxon>
        <taxon>Bacillati</taxon>
        <taxon>Bacillota</taxon>
        <taxon>Clostridia</taxon>
        <taxon>Lachnospirales</taxon>
        <taxon>Lachnospiraceae</taxon>
        <taxon>Fusibacillus</taxon>
    </lineage>
</organism>
<feature type="transmembrane region" description="Helical" evidence="13">
    <location>
        <begin position="357"/>
        <end position="375"/>
    </location>
</feature>
<dbReference type="EMBL" id="JASGBQ010000004">
    <property type="protein sequence ID" value="MDI9241652.1"/>
    <property type="molecule type" value="Genomic_DNA"/>
</dbReference>
<evidence type="ECO:0000256" key="10">
    <source>
        <dbReference type="ARBA" id="ARBA00023065"/>
    </source>
</evidence>
<evidence type="ECO:0000256" key="6">
    <source>
        <dbReference type="ARBA" id="ARBA00022449"/>
    </source>
</evidence>
<reference evidence="14 15" key="1">
    <citation type="submission" date="2023-05" db="EMBL/GenBank/DDBJ databases">
        <title>[ruminococcus] sp. nov., isolated from a pig farm feces dump.</title>
        <authorList>
            <person name="Chang Y.-H."/>
        </authorList>
    </citation>
    <scope>NUCLEOTIDE SEQUENCE [LARGE SCALE GENOMIC DNA]</scope>
    <source>
        <strain evidence="14 15">YH-rum2234</strain>
    </source>
</reference>
<dbReference type="NCBIfam" id="TIGR00797">
    <property type="entry name" value="matE"/>
    <property type="match status" value="1"/>
</dbReference>
<evidence type="ECO:0000313" key="14">
    <source>
        <dbReference type="EMBL" id="MDI9241652.1"/>
    </source>
</evidence>
<gene>
    <name evidence="14" type="ORF">QJ036_04050</name>
</gene>
<feature type="transmembrane region" description="Helical" evidence="13">
    <location>
        <begin position="12"/>
        <end position="33"/>
    </location>
</feature>
<dbReference type="Proteomes" id="UP001300383">
    <property type="component" value="Unassembled WGS sequence"/>
</dbReference>
<accession>A0AAP4B9E3</accession>
<keyword evidence="9 13" id="KW-1133">Transmembrane helix</keyword>
<evidence type="ECO:0000256" key="2">
    <source>
        <dbReference type="ARBA" id="ARBA00004651"/>
    </source>
</evidence>
<evidence type="ECO:0000256" key="5">
    <source>
        <dbReference type="ARBA" id="ARBA00022448"/>
    </source>
</evidence>
<feature type="transmembrane region" description="Helical" evidence="13">
    <location>
        <begin position="387"/>
        <end position="406"/>
    </location>
</feature>
<evidence type="ECO:0000256" key="7">
    <source>
        <dbReference type="ARBA" id="ARBA00022475"/>
    </source>
</evidence>
<feature type="transmembrane region" description="Helical" evidence="13">
    <location>
        <begin position="271"/>
        <end position="295"/>
    </location>
</feature>
<feature type="transmembrane region" description="Helical" evidence="13">
    <location>
        <begin position="167"/>
        <end position="188"/>
    </location>
</feature>
<comment type="caution">
    <text evidence="14">The sequence shown here is derived from an EMBL/GenBank/DDBJ whole genome shotgun (WGS) entry which is preliminary data.</text>
</comment>
<dbReference type="AlphaFoldDB" id="A0AAP4B9E3"/>
<evidence type="ECO:0000256" key="1">
    <source>
        <dbReference type="ARBA" id="ARBA00003408"/>
    </source>
</evidence>
<dbReference type="GO" id="GO:0005886">
    <property type="term" value="C:plasma membrane"/>
    <property type="evidence" value="ECO:0007669"/>
    <property type="project" value="UniProtKB-SubCell"/>
</dbReference>
<comment type="function">
    <text evidence="1">Multidrug efflux pump.</text>
</comment>
<protein>
    <recommendedName>
        <fullName evidence="4">Probable multidrug resistance protein NorM</fullName>
    </recommendedName>
    <alternativeName>
        <fullName evidence="12">Multidrug-efflux transporter</fullName>
    </alternativeName>
</protein>
<evidence type="ECO:0000256" key="11">
    <source>
        <dbReference type="ARBA" id="ARBA00023136"/>
    </source>
</evidence>
<feature type="transmembrane region" description="Helical" evidence="13">
    <location>
        <begin position="139"/>
        <end position="160"/>
    </location>
</feature>